<dbReference type="GO" id="GO:0000976">
    <property type="term" value="F:transcription cis-regulatory region binding"/>
    <property type="evidence" value="ECO:0007669"/>
    <property type="project" value="TreeGrafter"/>
</dbReference>
<proteinExistence type="predicted"/>
<feature type="DNA-binding region" description="H-T-H motif" evidence="4">
    <location>
        <begin position="33"/>
        <end position="52"/>
    </location>
</feature>
<evidence type="ECO:0000313" key="7">
    <source>
        <dbReference type="EMBL" id="WIM04663.1"/>
    </source>
</evidence>
<evidence type="ECO:0000256" key="2">
    <source>
        <dbReference type="ARBA" id="ARBA00023125"/>
    </source>
</evidence>
<dbReference type="SUPFAM" id="SSF46689">
    <property type="entry name" value="Homeodomain-like"/>
    <property type="match status" value="1"/>
</dbReference>
<evidence type="ECO:0000256" key="1">
    <source>
        <dbReference type="ARBA" id="ARBA00023015"/>
    </source>
</evidence>
<reference evidence="7" key="1">
    <citation type="journal article" date="2023" name="Nat. Microbiol.">
        <title>Enrichment and characterization of a nitric oxide-reducing microbial community in a continuous bioreactor.</title>
        <authorList>
            <person name="Garrido-Amador P."/>
            <person name="Stortenbeker N."/>
            <person name="Wessels H.J.C.T."/>
            <person name="Speth D.R."/>
            <person name="Garcia-Heredia I."/>
            <person name="Kartal B."/>
        </authorList>
    </citation>
    <scope>NUCLEOTIDE SEQUENCE</scope>
    <source>
        <strain evidence="7">MAG1</strain>
    </source>
</reference>
<keyword evidence="5" id="KW-0812">Transmembrane</keyword>
<feature type="domain" description="HTH tetR-type" evidence="6">
    <location>
        <begin position="10"/>
        <end position="70"/>
    </location>
</feature>
<dbReference type="InterPro" id="IPR009057">
    <property type="entry name" value="Homeodomain-like_sf"/>
</dbReference>
<keyword evidence="2 4" id="KW-0238">DNA-binding</keyword>
<dbReference type="AlphaFoldDB" id="A0AA49IWZ5"/>
<feature type="transmembrane region" description="Helical" evidence="5">
    <location>
        <begin position="158"/>
        <end position="177"/>
    </location>
</feature>
<dbReference type="Gene3D" id="1.10.357.10">
    <property type="entry name" value="Tetracycline Repressor, domain 2"/>
    <property type="match status" value="1"/>
</dbReference>
<dbReference type="InterPro" id="IPR050109">
    <property type="entry name" value="HTH-type_TetR-like_transc_reg"/>
</dbReference>
<dbReference type="PROSITE" id="PS50977">
    <property type="entry name" value="HTH_TETR_2"/>
    <property type="match status" value="1"/>
</dbReference>
<protein>
    <submittedName>
        <fullName evidence="7">TetR/AcrR family transcriptional regulator</fullName>
    </submittedName>
</protein>
<keyword evidence="5" id="KW-1133">Transmembrane helix</keyword>
<dbReference type="InterPro" id="IPR036271">
    <property type="entry name" value="Tet_transcr_reg_TetR-rel_C_sf"/>
</dbReference>
<dbReference type="FunFam" id="1.10.10.60:FF:000141">
    <property type="entry name" value="TetR family transcriptional regulator"/>
    <property type="match status" value="1"/>
</dbReference>
<keyword evidence="3" id="KW-0804">Transcription</keyword>
<dbReference type="KEGG" id="npv:OHM77_08095"/>
<dbReference type="InterPro" id="IPR039536">
    <property type="entry name" value="TetR_C_Proteobacteria"/>
</dbReference>
<name>A0AA49IWZ5_9PROT</name>
<evidence type="ECO:0000256" key="5">
    <source>
        <dbReference type="SAM" id="Phobius"/>
    </source>
</evidence>
<gene>
    <name evidence="7" type="ORF">OHM77_08095</name>
</gene>
<dbReference type="PRINTS" id="PR00455">
    <property type="entry name" value="HTHTETR"/>
</dbReference>
<dbReference type="Pfam" id="PF14246">
    <property type="entry name" value="TetR_C_7"/>
    <property type="match status" value="1"/>
</dbReference>
<keyword evidence="1" id="KW-0805">Transcription regulation</keyword>
<dbReference type="Pfam" id="PF00440">
    <property type="entry name" value="TetR_N"/>
    <property type="match status" value="1"/>
</dbReference>
<accession>A0AA49IWZ5</accession>
<dbReference type="InterPro" id="IPR001647">
    <property type="entry name" value="HTH_TetR"/>
</dbReference>
<evidence type="ECO:0000256" key="3">
    <source>
        <dbReference type="ARBA" id="ARBA00023163"/>
    </source>
</evidence>
<dbReference type="SUPFAM" id="SSF48498">
    <property type="entry name" value="Tetracyclin repressor-like, C-terminal domain"/>
    <property type="match status" value="1"/>
</dbReference>
<dbReference type="EMBL" id="CP107246">
    <property type="protein sequence ID" value="WIM04663.1"/>
    <property type="molecule type" value="Genomic_DNA"/>
</dbReference>
<evidence type="ECO:0000256" key="4">
    <source>
        <dbReference type="PROSITE-ProRule" id="PRU00335"/>
    </source>
</evidence>
<dbReference type="GO" id="GO:0003700">
    <property type="term" value="F:DNA-binding transcription factor activity"/>
    <property type="evidence" value="ECO:0007669"/>
    <property type="project" value="TreeGrafter"/>
</dbReference>
<dbReference type="PANTHER" id="PTHR30055:SF146">
    <property type="entry name" value="HTH-TYPE TRANSCRIPTIONAL DUAL REGULATOR CECR"/>
    <property type="match status" value="1"/>
</dbReference>
<dbReference type="Proteomes" id="UP001234916">
    <property type="component" value="Chromosome"/>
</dbReference>
<keyword evidence="5" id="KW-0472">Membrane</keyword>
<sequence>MKTPVRRRKEARPTELSAAALALFVEKGFSATRLEDIAARAGVSKGTIYLYFDGKEALFKAAVEAAMTPAIEAVEALAADTEKSAAKLLREFVFSWWRMVGSTDLGGLPKLLVAESNNFPEIARWFHDQMIRRAQGAMARLIELGISRGEFRPMPPMVAARIVFSPMFSFIVWRWAFGGFMTDLPEPEVFLGQAVDVLVNGFALREPA</sequence>
<evidence type="ECO:0000259" key="6">
    <source>
        <dbReference type="PROSITE" id="PS50977"/>
    </source>
</evidence>
<organism evidence="7">
    <name type="scientific">Candidatus Nitricoxidivorans perseverans</name>
    <dbReference type="NCBI Taxonomy" id="2975601"/>
    <lineage>
        <taxon>Bacteria</taxon>
        <taxon>Pseudomonadati</taxon>
        <taxon>Pseudomonadota</taxon>
        <taxon>Betaproteobacteria</taxon>
        <taxon>Nitrosomonadales</taxon>
        <taxon>Sterolibacteriaceae</taxon>
        <taxon>Candidatus Nitricoxidivorans</taxon>
    </lineage>
</organism>
<dbReference type="PANTHER" id="PTHR30055">
    <property type="entry name" value="HTH-TYPE TRANSCRIPTIONAL REGULATOR RUTR"/>
    <property type="match status" value="1"/>
</dbReference>